<organism evidence="1 2">
    <name type="scientific">Hyalomma asiaticum</name>
    <name type="common">Tick</name>
    <dbReference type="NCBI Taxonomy" id="266040"/>
    <lineage>
        <taxon>Eukaryota</taxon>
        <taxon>Metazoa</taxon>
        <taxon>Ecdysozoa</taxon>
        <taxon>Arthropoda</taxon>
        <taxon>Chelicerata</taxon>
        <taxon>Arachnida</taxon>
        <taxon>Acari</taxon>
        <taxon>Parasitiformes</taxon>
        <taxon>Ixodida</taxon>
        <taxon>Ixodoidea</taxon>
        <taxon>Ixodidae</taxon>
        <taxon>Hyalomminae</taxon>
        <taxon>Hyalomma</taxon>
    </lineage>
</organism>
<accession>A0ACB7RV58</accession>
<evidence type="ECO:0000313" key="1">
    <source>
        <dbReference type="EMBL" id="KAH6925278.1"/>
    </source>
</evidence>
<dbReference type="Proteomes" id="UP000821845">
    <property type="component" value="Chromosome 7"/>
</dbReference>
<reference evidence="1" key="1">
    <citation type="submission" date="2020-05" db="EMBL/GenBank/DDBJ databases">
        <title>Large-scale comparative analyses of tick genomes elucidate their genetic diversity and vector capacities.</title>
        <authorList>
            <person name="Jia N."/>
            <person name="Wang J."/>
            <person name="Shi W."/>
            <person name="Du L."/>
            <person name="Sun Y."/>
            <person name="Zhan W."/>
            <person name="Jiang J."/>
            <person name="Wang Q."/>
            <person name="Zhang B."/>
            <person name="Ji P."/>
            <person name="Sakyi L.B."/>
            <person name="Cui X."/>
            <person name="Yuan T."/>
            <person name="Jiang B."/>
            <person name="Yang W."/>
            <person name="Lam T.T.-Y."/>
            <person name="Chang Q."/>
            <person name="Ding S."/>
            <person name="Wang X."/>
            <person name="Zhu J."/>
            <person name="Ruan X."/>
            <person name="Zhao L."/>
            <person name="Wei J."/>
            <person name="Que T."/>
            <person name="Du C."/>
            <person name="Cheng J."/>
            <person name="Dai P."/>
            <person name="Han X."/>
            <person name="Huang E."/>
            <person name="Gao Y."/>
            <person name="Liu J."/>
            <person name="Shao H."/>
            <person name="Ye R."/>
            <person name="Li L."/>
            <person name="Wei W."/>
            <person name="Wang X."/>
            <person name="Wang C."/>
            <person name="Yang T."/>
            <person name="Huo Q."/>
            <person name="Li W."/>
            <person name="Guo W."/>
            <person name="Chen H."/>
            <person name="Zhou L."/>
            <person name="Ni X."/>
            <person name="Tian J."/>
            <person name="Zhou Y."/>
            <person name="Sheng Y."/>
            <person name="Liu T."/>
            <person name="Pan Y."/>
            <person name="Xia L."/>
            <person name="Li J."/>
            <person name="Zhao F."/>
            <person name="Cao W."/>
        </authorList>
    </citation>
    <scope>NUCLEOTIDE SEQUENCE</scope>
    <source>
        <strain evidence="1">Hyas-2018</strain>
    </source>
</reference>
<evidence type="ECO:0000313" key="2">
    <source>
        <dbReference type="Proteomes" id="UP000821845"/>
    </source>
</evidence>
<gene>
    <name evidence="1" type="ORF">HPB50_003181</name>
</gene>
<keyword evidence="2" id="KW-1185">Reference proteome</keyword>
<protein>
    <submittedName>
        <fullName evidence="1">Uncharacterized protein</fullName>
    </submittedName>
</protein>
<proteinExistence type="predicted"/>
<sequence length="111" mass="12796">MATTRVTRRQIAGSSFHEEQVNREGASSELKDSDAHSGRMFDWAAQVRIKELETEALKLQIELQKLKLQSQQNDTGLSDRCDLAWYVEQLRVVFSPMPVSDDLVPAWFRSW</sequence>
<dbReference type="EMBL" id="CM023487">
    <property type="protein sequence ID" value="KAH6925278.1"/>
    <property type="molecule type" value="Genomic_DNA"/>
</dbReference>
<name>A0ACB7RV58_HYAAI</name>
<comment type="caution">
    <text evidence="1">The sequence shown here is derived from an EMBL/GenBank/DDBJ whole genome shotgun (WGS) entry which is preliminary data.</text>
</comment>